<accession>A0A9W8CDB8</accession>
<reference evidence="1 2" key="1">
    <citation type="submission" date="2022-10" db="EMBL/GenBank/DDBJ databases">
        <title>WGS assembly of Paspalum vaginatum 540-79.</title>
        <authorList>
            <person name="Sun G."/>
            <person name="Wase N."/>
            <person name="Shu S."/>
            <person name="Jenkins J."/>
            <person name="Zhou B."/>
            <person name="Torres-Rodriguez J."/>
            <person name="Chen C."/>
            <person name="Sandor L."/>
            <person name="Plott C."/>
            <person name="Yoshinga Y."/>
            <person name="Daum C."/>
            <person name="Qi P."/>
            <person name="Barry K."/>
            <person name="Lipzen A."/>
            <person name="Berry L."/>
            <person name="Pedersen C."/>
            <person name="Gottilla T."/>
            <person name="Foltz A."/>
            <person name="Yu H."/>
            <person name="O'Malley R."/>
            <person name="Zhang C."/>
            <person name="Devos K."/>
            <person name="Sigmon B."/>
            <person name="Yu B."/>
            <person name="Obata T."/>
            <person name="Schmutz J."/>
            <person name="Schnable J."/>
        </authorList>
    </citation>
    <scope>NUCLEOTIDE SEQUENCE [LARGE SCALE GENOMIC DNA]</scope>
    <source>
        <strain evidence="2">cv. 540-79</strain>
    </source>
</reference>
<dbReference type="AlphaFoldDB" id="A0A9W8CDB8"/>
<protein>
    <submittedName>
        <fullName evidence="1">Uncharacterized protein</fullName>
    </submittedName>
</protein>
<evidence type="ECO:0000313" key="1">
    <source>
        <dbReference type="EMBL" id="KAJ1255144.1"/>
    </source>
</evidence>
<dbReference type="EMBL" id="MU629802">
    <property type="protein sequence ID" value="KAJ1255144.1"/>
    <property type="molecule type" value="Genomic_DNA"/>
</dbReference>
<evidence type="ECO:0000313" key="2">
    <source>
        <dbReference type="Proteomes" id="UP001164776"/>
    </source>
</evidence>
<proteinExistence type="predicted"/>
<dbReference type="Proteomes" id="UP001164776">
    <property type="component" value="Unassembled WGS sequence"/>
</dbReference>
<gene>
    <name evidence="1" type="ORF">BS78_K284500</name>
</gene>
<comment type="caution">
    <text evidence="1">The sequence shown here is derived from an EMBL/GenBank/DDBJ whole genome shotgun (WGS) entry which is preliminary data.</text>
</comment>
<keyword evidence="2" id="KW-1185">Reference proteome</keyword>
<organism evidence="1 2">
    <name type="scientific">Paspalum vaginatum</name>
    <name type="common">seashore paspalum</name>
    <dbReference type="NCBI Taxonomy" id="158149"/>
    <lineage>
        <taxon>Eukaryota</taxon>
        <taxon>Viridiplantae</taxon>
        <taxon>Streptophyta</taxon>
        <taxon>Embryophyta</taxon>
        <taxon>Tracheophyta</taxon>
        <taxon>Spermatophyta</taxon>
        <taxon>Magnoliopsida</taxon>
        <taxon>Liliopsida</taxon>
        <taxon>Poales</taxon>
        <taxon>Poaceae</taxon>
        <taxon>PACMAD clade</taxon>
        <taxon>Panicoideae</taxon>
        <taxon>Andropogonodae</taxon>
        <taxon>Paspaleae</taxon>
        <taxon>Paspalinae</taxon>
        <taxon>Paspalum</taxon>
    </lineage>
</organism>
<name>A0A9W8CDB8_9POAL</name>
<sequence>MHGSSFWIGGVEGDERIRGRLPYFLHAANRRHGKVARDLLPDSRVCSGGFRGMDMELKPRIESSVEDLCPEVGVLPSIKWFSIRHLNMLPRPAAATQATGNPADGSHGHYMEWNTTTGSLWLSLFSANY</sequence>